<evidence type="ECO:0000313" key="6">
    <source>
        <dbReference type="Proteomes" id="UP000226431"/>
    </source>
</evidence>
<dbReference type="STRING" id="2004952.A0A2C5ZLF5"/>
<dbReference type="AlphaFoldDB" id="A0A2C5ZLF5"/>
<evidence type="ECO:0000256" key="1">
    <source>
        <dbReference type="ARBA" id="ARBA00022801"/>
    </source>
</evidence>
<keyword evidence="1 4" id="KW-0378">Hydrolase</keyword>
<dbReference type="SUPFAM" id="SSF53474">
    <property type="entry name" value="alpha/beta-Hydrolases"/>
    <property type="match status" value="1"/>
</dbReference>
<reference evidence="5 6" key="1">
    <citation type="submission" date="2017-06" db="EMBL/GenBank/DDBJ databases">
        <title>Ant-infecting Ophiocordyceps genomes reveal a high diversity of potential behavioral manipulation genes and a possible major role for enterotoxins.</title>
        <authorList>
            <person name="De Bekker C."/>
            <person name="Evans H.C."/>
            <person name="Brachmann A."/>
            <person name="Hughes D.P."/>
        </authorList>
    </citation>
    <scope>NUCLEOTIDE SEQUENCE [LARGE SCALE GENOMIC DNA]</scope>
    <source>
        <strain evidence="5 6">Map16</strain>
    </source>
</reference>
<evidence type="ECO:0000256" key="4">
    <source>
        <dbReference type="PIRNR" id="PIRNR018169"/>
    </source>
</evidence>
<dbReference type="EC" id="3.1.1.47" evidence="4"/>
<keyword evidence="2 4" id="KW-0442">Lipid degradation</keyword>
<proteinExistence type="inferred from homology"/>
<dbReference type="InterPro" id="IPR029058">
    <property type="entry name" value="AB_hydrolase_fold"/>
</dbReference>
<protein>
    <recommendedName>
        <fullName evidence="4">Putative phospholipase</fullName>
        <ecNumber evidence="4">3.1.1.47</ecNumber>
    </recommendedName>
</protein>
<dbReference type="InterPro" id="IPR016715">
    <property type="entry name" value="PAF_acetylhydro_eukaryote"/>
</dbReference>
<organism evidence="5 6">
    <name type="scientific">Ophiocordyceps camponoti-rufipedis</name>
    <dbReference type="NCBI Taxonomy" id="2004952"/>
    <lineage>
        <taxon>Eukaryota</taxon>
        <taxon>Fungi</taxon>
        <taxon>Dikarya</taxon>
        <taxon>Ascomycota</taxon>
        <taxon>Pezizomycotina</taxon>
        <taxon>Sordariomycetes</taxon>
        <taxon>Hypocreomycetidae</taxon>
        <taxon>Hypocreales</taxon>
        <taxon>Ophiocordycipitaceae</taxon>
        <taxon>Ophiocordyceps</taxon>
    </lineage>
</organism>
<evidence type="ECO:0000256" key="3">
    <source>
        <dbReference type="ARBA" id="ARBA00023098"/>
    </source>
</evidence>
<dbReference type="Pfam" id="PF03403">
    <property type="entry name" value="PAF-AH_p_II"/>
    <property type="match status" value="1"/>
</dbReference>
<accession>A0A2C5ZLF5</accession>
<evidence type="ECO:0000313" key="5">
    <source>
        <dbReference type="EMBL" id="PHH80673.1"/>
    </source>
</evidence>
<dbReference type="PIRSF" id="PIRSF018169">
    <property type="entry name" value="PAF_acetylhydrolase"/>
    <property type="match status" value="1"/>
</dbReference>
<sequence>MAATEETPSRIAALLSRISPVPAFPQYTGPFKVGSVDAEVPVDSLESPAPTPAKAENIATVQFRVFYPAVDESEEKRISWLPKPRRQHVSAYTQFVGLGPWLSDFLAFLPRHLYCTSIPVHSNARLRQPEANSRWPTVIFSHGLGGSRHMYSYIAGSLASHGIVVFCPEHRDGSAVVSHVRHSDSRSSRQAVRYVQLSHKADPGVYRAREAQLRIRLWELGLVHDAVLAMDDGRDLHSLDPSTPDLKQFAGQLDVQEPGRIIFAGHSFGAATIYQLLKCVYYAGHPSLSAMAEPLFAPGRDSSICKQITERTVTMLLDMWCLPLLAPDSAPLLALPLPAYADVPTAPGGKALLAVESHAFYKWTSHLHSKALLLSPEPSARVVTAAMYERPSGVRLPEPNFFYVVKSAHLSQSDFGILFPWLSSKIFSAEEPERALRLNLRAQLQLLRANGFAVARTSASDLVDGPQTESKTGVDDDEAILDRGEYEVVDHWRRIDIVGLGDKRPVGESEEQLEVELDDQAPASHL</sequence>
<dbReference type="OrthoDB" id="2363873at2759"/>
<dbReference type="GO" id="GO:0016042">
    <property type="term" value="P:lipid catabolic process"/>
    <property type="evidence" value="ECO:0007669"/>
    <property type="project" value="UniProtKB-KW"/>
</dbReference>
<gene>
    <name evidence="5" type="ORF">CDD80_353</name>
</gene>
<comment type="caution">
    <text evidence="5">The sequence shown here is derived from an EMBL/GenBank/DDBJ whole genome shotgun (WGS) entry which is preliminary data.</text>
</comment>
<keyword evidence="3 4" id="KW-0443">Lipid metabolism</keyword>
<dbReference type="PANTHER" id="PTHR10272:SF7">
    <property type="entry name" value="PHOSPHOLIPASE-RELATED"/>
    <property type="match status" value="1"/>
</dbReference>
<comment type="similarity">
    <text evidence="4">Belongs to the serine esterase family.</text>
</comment>
<dbReference type="GO" id="GO:0003847">
    <property type="term" value="F:1-alkyl-2-acetylglycerophosphocholine esterase activity"/>
    <property type="evidence" value="ECO:0007669"/>
    <property type="project" value="UniProtKB-UniRule"/>
</dbReference>
<comment type="catalytic activity">
    <reaction evidence="4">
        <text>a 1-O-alkyl-2-acetyl-sn-glycero-3-phosphocholine + H2O = a 1-O-alkyl-sn-glycero-3-phosphocholine + acetate + H(+)</text>
        <dbReference type="Rhea" id="RHEA:17777"/>
        <dbReference type="ChEBI" id="CHEBI:15377"/>
        <dbReference type="ChEBI" id="CHEBI:15378"/>
        <dbReference type="ChEBI" id="CHEBI:30089"/>
        <dbReference type="ChEBI" id="CHEBI:30909"/>
        <dbReference type="ChEBI" id="CHEBI:36707"/>
        <dbReference type="EC" id="3.1.1.47"/>
    </reaction>
</comment>
<name>A0A2C5ZLF5_9HYPO</name>
<dbReference type="Proteomes" id="UP000226431">
    <property type="component" value="Unassembled WGS sequence"/>
</dbReference>
<dbReference type="EMBL" id="NJES01000011">
    <property type="protein sequence ID" value="PHH80673.1"/>
    <property type="molecule type" value="Genomic_DNA"/>
</dbReference>
<keyword evidence="6" id="KW-1185">Reference proteome</keyword>
<dbReference type="Gene3D" id="3.40.50.1820">
    <property type="entry name" value="alpha/beta hydrolase"/>
    <property type="match status" value="1"/>
</dbReference>
<evidence type="ECO:0000256" key="2">
    <source>
        <dbReference type="ARBA" id="ARBA00022963"/>
    </source>
</evidence>
<dbReference type="PANTHER" id="PTHR10272">
    <property type="entry name" value="PLATELET-ACTIVATING FACTOR ACETYLHYDROLASE"/>
    <property type="match status" value="1"/>
</dbReference>